<evidence type="ECO:0000259" key="5">
    <source>
        <dbReference type="PROSITE" id="PS51525"/>
    </source>
</evidence>
<evidence type="ECO:0000256" key="1">
    <source>
        <dbReference type="ARBA" id="ARBA00023117"/>
    </source>
</evidence>
<feature type="compositionally biased region" description="Basic and acidic residues" evidence="3">
    <location>
        <begin position="91"/>
        <end position="127"/>
    </location>
</feature>
<dbReference type="AlphaFoldDB" id="A0A1R1PG54"/>
<sequence length="925" mass="104898">MMAINVAEPTLEQDVGAKKNATEISKPQQQQVQEHSQEQVQPENPQQAENIRDEDVEKNDEKVEDMEVDEKQVLEQECKFEDVPTESEITGSEKEEVKEEKAEIKEHEMEERVVEHDQENEKSKVVGEQEEDMELASQPSKEQEIKEQEMSEVVEKEEGKGLEAKKEIEKEVKVEKEVEVEKGTETNLETKEDVKETETKPVEIEIETETEKQQKLDMCEEEDKQREMEVEASEEVKVEKSRVAVEAETGLDTFDEVEGQEIIKENLKRKQEDVEEIKGKENKIEENEQDQVKEEEKKEENRIGEREKEEPEAKKARIEGEEHRETQISKEQSKYIAAMLRSLKRHRDAGPFLEPVDVEGLGIHDYPIIVKHAMDLGTVERRFKEQKYTRVEDFIKDMELIFNNCYLYNGKELPVSLMAQNLENAFRNQLKKMPANTVVKPDSVVEKEGEVRRQKRETHPPPSKDIPTNVNAGKSHKKGSVSSVTGANGVTTASLEAHRLKFCGTVIREMFKKTYTDIGYLFYEPVDWKELNIPQYPKVIKNPMDLGTIRKKYDAGLYNSSDEFEADVRLMFNNCYKFNPPNHPVHLAGKRFEEIFDKKWAELPTAEQIQQQAKPSRRRESSTTSVDSSLIQSLEQSLLDITRQIQVLKQSDEYKRNEELTSSQSVSASGRGKQRPSSVSKHQSKSKRKTSSSGSTKQHRRKASGSTTESLSNEYDSKMSINNGANVHLTLAQKKSLSNKIESLPFDKLQTAIDIIKSAYPHLISEEEEIELDIEQLDNETVKRLYDFVVLNKPATFSNRSRVSAAGSNSSGSVNSTSKHSSYSSHPRDSLMLEQKLMAFDSDNKSLSSKNTAANNNTLKPIVYSSSSSSSGSSPCSSPDHPSSSANNNRNKIIIKGNIPMSSLSTNTIVAATDTAPPNIANITT</sequence>
<feature type="region of interest" description="Disordered" evidence="3">
    <location>
        <begin position="655"/>
        <end position="713"/>
    </location>
</feature>
<dbReference type="GO" id="GO:0006355">
    <property type="term" value="P:regulation of DNA-templated transcription"/>
    <property type="evidence" value="ECO:0007669"/>
    <property type="project" value="TreeGrafter"/>
</dbReference>
<keyword evidence="1 2" id="KW-0103">Bromodomain</keyword>
<feature type="region of interest" description="Disordered" evidence="3">
    <location>
        <begin position="174"/>
        <end position="233"/>
    </location>
</feature>
<feature type="region of interest" description="Disordered" evidence="3">
    <location>
        <begin position="280"/>
        <end position="330"/>
    </location>
</feature>
<dbReference type="EMBL" id="LSSK01001369">
    <property type="protein sequence ID" value="OMH79903.1"/>
    <property type="molecule type" value="Genomic_DNA"/>
</dbReference>
<dbReference type="PANTHER" id="PTHR22880:SF225">
    <property type="entry name" value="BROMODOMAIN-CONTAINING PROTEIN BET-1-RELATED"/>
    <property type="match status" value="1"/>
</dbReference>
<feature type="region of interest" description="Disordered" evidence="3">
    <location>
        <begin position="801"/>
        <end position="828"/>
    </location>
</feature>
<evidence type="ECO:0000256" key="2">
    <source>
        <dbReference type="PROSITE-ProRule" id="PRU00035"/>
    </source>
</evidence>
<reference evidence="7" key="1">
    <citation type="submission" date="2017-01" db="EMBL/GenBank/DDBJ databases">
        <authorList>
            <person name="Wang Y."/>
            <person name="White M."/>
            <person name="Kvist S."/>
            <person name="Moncalvo J.-M."/>
        </authorList>
    </citation>
    <scope>NUCLEOTIDE SEQUENCE [LARGE SCALE GENOMIC DNA]</scope>
    <source>
        <strain evidence="7">COL-18-3</strain>
    </source>
</reference>
<dbReference type="InterPro" id="IPR036427">
    <property type="entry name" value="Bromodomain-like_sf"/>
</dbReference>
<dbReference type="GO" id="GO:0006338">
    <property type="term" value="P:chromatin remodeling"/>
    <property type="evidence" value="ECO:0007669"/>
    <property type="project" value="TreeGrafter"/>
</dbReference>
<dbReference type="Pfam" id="PF00439">
    <property type="entry name" value="Bromodomain"/>
    <property type="match status" value="2"/>
</dbReference>
<dbReference type="Gene3D" id="1.20.1270.220">
    <property type="match status" value="1"/>
</dbReference>
<dbReference type="SMART" id="SM00297">
    <property type="entry name" value="BROMO"/>
    <property type="match status" value="2"/>
</dbReference>
<feature type="non-terminal residue" evidence="6">
    <location>
        <position position="925"/>
    </location>
</feature>
<feature type="compositionally biased region" description="Polar residues" evidence="3">
    <location>
        <begin position="704"/>
        <end position="713"/>
    </location>
</feature>
<dbReference type="GO" id="GO:0000785">
    <property type="term" value="C:chromatin"/>
    <property type="evidence" value="ECO:0007669"/>
    <property type="project" value="TreeGrafter"/>
</dbReference>
<feature type="region of interest" description="Disordered" evidence="3">
    <location>
        <begin position="606"/>
        <end position="628"/>
    </location>
</feature>
<keyword evidence="7" id="KW-1185">Reference proteome</keyword>
<accession>A0A1R1PG54</accession>
<feature type="compositionally biased region" description="Low complexity" evidence="3">
    <location>
        <begin position="865"/>
        <end position="889"/>
    </location>
</feature>
<evidence type="ECO:0000259" key="4">
    <source>
        <dbReference type="PROSITE" id="PS50014"/>
    </source>
</evidence>
<organism evidence="6 7">
    <name type="scientific">Zancudomyces culisetae</name>
    <name type="common">Gut fungus</name>
    <name type="synonym">Smittium culisetae</name>
    <dbReference type="NCBI Taxonomy" id="1213189"/>
    <lineage>
        <taxon>Eukaryota</taxon>
        <taxon>Fungi</taxon>
        <taxon>Fungi incertae sedis</taxon>
        <taxon>Zoopagomycota</taxon>
        <taxon>Kickxellomycotina</taxon>
        <taxon>Harpellomycetes</taxon>
        <taxon>Harpellales</taxon>
        <taxon>Legeriomycetaceae</taxon>
        <taxon>Zancudomyces</taxon>
    </lineage>
</organism>
<feature type="domain" description="NET" evidence="5">
    <location>
        <begin position="719"/>
        <end position="800"/>
    </location>
</feature>
<feature type="compositionally biased region" description="Basic and acidic residues" evidence="3">
    <location>
        <begin position="50"/>
        <end position="61"/>
    </location>
</feature>
<evidence type="ECO:0000313" key="7">
    <source>
        <dbReference type="Proteomes" id="UP000188320"/>
    </source>
</evidence>
<gene>
    <name evidence="6" type="ORF">AX774_g6668</name>
</gene>
<dbReference type="InterPro" id="IPR038336">
    <property type="entry name" value="NET_sf"/>
</dbReference>
<feature type="compositionally biased region" description="Basic and acidic residues" evidence="3">
    <location>
        <begin position="141"/>
        <end position="161"/>
    </location>
</feature>
<dbReference type="PANTHER" id="PTHR22880">
    <property type="entry name" value="FALZ-RELATED BROMODOMAIN-CONTAINING PROTEINS"/>
    <property type="match status" value="1"/>
</dbReference>
<comment type="caution">
    <text evidence="6">The sequence shown here is derived from an EMBL/GenBank/DDBJ whole genome shotgun (WGS) entry which is preliminary data.</text>
</comment>
<dbReference type="OrthoDB" id="784962at2759"/>
<feature type="region of interest" description="Disordered" evidence="3">
    <location>
        <begin position="1"/>
        <end position="161"/>
    </location>
</feature>
<dbReference type="PRINTS" id="PR00503">
    <property type="entry name" value="BROMODOMAIN"/>
</dbReference>
<protein>
    <submittedName>
        <fullName evidence="6">Bromodomain-containing protein</fullName>
    </submittedName>
</protein>
<dbReference type="InterPro" id="IPR001487">
    <property type="entry name" value="Bromodomain"/>
</dbReference>
<dbReference type="PROSITE" id="PS51525">
    <property type="entry name" value="NET"/>
    <property type="match status" value="1"/>
</dbReference>
<proteinExistence type="predicted"/>
<feature type="domain" description="Bromo" evidence="4">
    <location>
        <begin position="344"/>
        <end position="416"/>
    </location>
</feature>
<feature type="compositionally biased region" description="Basic and acidic residues" evidence="3">
    <location>
        <begin position="443"/>
        <end position="452"/>
    </location>
</feature>
<evidence type="ECO:0000313" key="6">
    <source>
        <dbReference type="EMBL" id="OMH79903.1"/>
    </source>
</evidence>
<feature type="domain" description="Bromo" evidence="4">
    <location>
        <begin position="514"/>
        <end position="586"/>
    </location>
</feature>
<feature type="compositionally biased region" description="Low complexity" evidence="3">
    <location>
        <begin position="28"/>
        <end position="41"/>
    </location>
</feature>
<dbReference type="GO" id="GO:0005634">
    <property type="term" value="C:nucleus"/>
    <property type="evidence" value="ECO:0007669"/>
    <property type="project" value="TreeGrafter"/>
</dbReference>
<dbReference type="SUPFAM" id="SSF47370">
    <property type="entry name" value="Bromodomain"/>
    <property type="match status" value="2"/>
</dbReference>
<dbReference type="Gene3D" id="1.20.920.10">
    <property type="entry name" value="Bromodomain-like"/>
    <property type="match status" value="2"/>
</dbReference>
<dbReference type="Pfam" id="PF17035">
    <property type="entry name" value="BET"/>
    <property type="match status" value="1"/>
</dbReference>
<evidence type="ECO:0000256" key="3">
    <source>
        <dbReference type="SAM" id="MobiDB-lite"/>
    </source>
</evidence>
<dbReference type="InterPro" id="IPR027353">
    <property type="entry name" value="NET_dom"/>
</dbReference>
<feature type="compositionally biased region" description="Basic and acidic residues" evidence="3">
    <location>
        <begin position="69"/>
        <end position="82"/>
    </location>
</feature>
<name>A0A1R1PG54_ZANCU</name>
<feature type="region of interest" description="Disordered" evidence="3">
    <location>
        <begin position="864"/>
        <end position="889"/>
    </location>
</feature>
<dbReference type="InterPro" id="IPR050935">
    <property type="entry name" value="Bromo_chromatin_reader"/>
</dbReference>
<feature type="region of interest" description="Disordered" evidence="3">
    <location>
        <begin position="439"/>
        <end position="485"/>
    </location>
</feature>
<dbReference type="Proteomes" id="UP000188320">
    <property type="component" value="Unassembled WGS sequence"/>
</dbReference>
<feature type="compositionally biased region" description="Low complexity" evidence="3">
    <location>
        <begin position="801"/>
        <end position="825"/>
    </location>
</feature>
<dbReference type="PROSITE" id="PS50014">
    <property type="entry name" value="BROMODOMAIN_2"/>
    <property type="match status" value="2"/>
</dbReference>